<evidence type="ECO:0000313" key="3">
    <source>
        <dbReference type="Proteomes" id="UP000184512"/>
    </source>
</evidence>
<dbReference type="EMBL" id="FQZG01000006">
    <property type="protein sequence ID" value="SHI46393.1"/>
    <property type="molecule type" value="Genomic_DNA"/>
</dbReference>
<dbReference type="RefSeq" id="WP_073185900.1">
    <property type="nucleotide sequence ID" value="NZ_FQZG01000006.1"/>
</dbReference>
<reference evidence="2 3" key="1">
    <citation type="submission" date="2016-11" db="EMBL/GenBank/DDBJ databases">
        <authorList>
            <person name="Jaros S."/>
            <person name="Januszkiewicz K."/>
            <person name="Wedrychowicz H."/>
        </authorList>
    </citation>
    <scope>NUCLEOTIDE SEQUENCE [LARGE SCALE GENOMIC DNA]</scope>
    <source>
        <strain evidence="2 3">DSM 12906</strain>
    </source>
</reference>
<sequence length="212" mass="21861">MTELRPQLVLDAAQVWNPRQVAGLGGFAAVFLVIGGRQDGLQMALPVLGMIGLLAATGPFLADRIHGLDQLYGQLPTTRTTVVRSHYLVGVIAFLGAAAVTTLAATLISPSPHDAVALALVSIAATAAVTAIAIPAIVRFGQQALLFVTFGLAALGALAVKAIPSVQARLVSLATGAQGNPTATAATGLTVLCLLWAASYLVTHRIYSRRDF</sequence>
<feature type="transmembrane region" description="Helical" evidence="1">
    <location>
        <begin position="21"/>
        <end position="37"/>
    </location>
</feature>
<feature type="transmembrane region" description="Helical" evidence="1">
    <location>
        <begin position="144"/>
        <end position="163"/>
    </location>
</feature>
<keyword evidence="1" id="KW-0812">Transmembrane</keyword>
<feature type="transmembrane region" description="Helical" evidence="1">
    <location>
        <begin position="87"/>
        <end position="109"/>
    </location>
</feature>
<evidence type="ECO:0000256" key="1">
    <source>
        <dbReference type="SAM" id="Phobius"/>
    </source>
</evidence>
<accession>A0A1M6BD59</accession>
<feature type="transmembrane region" description="Helical" evidence="1">
    <location>
        <begin position="183"/>
        <end position="202"/>
    </location>
</feature>
<proteinExistence type="predicted"/>
<feature type="transmembrane region" description="Helical" evidence="1">
    <location>
        <begin position="115"/>
        <end position="137"/>
    </location>
</feature>
<dbReference type="AlphaFoldDB" id="A0A1M6BD59"/>
<dbReference type="InterPro" id="IPR025699">
    <property type="entry name" value="ABC2_memb-like"/>
</dbReference>
<gene>
    <name evidence="2" type="ORF">SAMN02745244_00417</name>
</gene>
<protein>
    <submittedName>
        <fullName evidence="2">ABC-2 family transporter protein</fullName>
    </submittedName>
</protein>
<dbReference type="STRING" id="1123357.SAMN02745244_00417"/>
<dbReference type="Pfam" id="PF13346">
    <property type="entry name" value="ABC2_membrane_5"/>
    <property type="match status" value="1"/>
</dbReference>
<name>A0A1M6BD59_9ACTN</name>
<evidence type="ECO:0000313" key="2">
    <source>
        <dbReference type="EMBL" id="SHI46393.1"/>
    </source>
</evidence>
<keyword evidence="3" id="KW-1185">Reference proteome</keyword>
<keyword evidence="1" id="KW-0472">Membrane</keyword>
<keyword evidence="1" id="KW-1133">Transmembrane helix</keyword>
<feature type="transmembrane region" description="Helical" evidence="1">
    <location>
        <begin position="43"/>
        <end position="62"/>
    </location>
</feature>
<dbReference type="Proteomes" id="UP000184512">
    <property type="component" value="Unassembled WGS sequence"/>
</dbReference>
<organism evidence="2 3">
    <name type="scientific">Tessaracoccus bendigoensis DSM 12906</name>
    <dbReference type="NCBI Taxonomy" id="1123357"/>
    <lineage>
        <taxon>Bacteria</taxon>
        <taxon>Bacillati</taxon>
        <taxon>Actinomycetota</taxon>
        <taxon>Actinomycetes</taxon>
        <taxon>Propionibacteriales</taxon>
        <taxon>Propionibacteriaceae</taxon>
        <taxon>Tessaracoccus</taxon>
    </lineage>
</organism>